<evidence type="ECO:0000256" key="3">
    <source>
        <dbReference type="ARBA" id="ARBA00022679"/>
    </source>
</evidence>
<accession>A0ABS9KYQ0</accession>
<reference evidence="6" key="1">
    <citation type="submission" date="2022-01" db="EMBL/GenBank/DDBJ databases">
        <authorList>
            <person name="Jo J.-H."/>
            <person name="Im W.-T."/>
        </authorList>
    </citation>
    <scope>NUCLEOTIDE SEQUENCE</scope>
    <source>
        <strain evidence="6">NA20</strain>
    </source>
</reference>
<protein>
    <submittedName>
        <fullName evidence="6">Histidinol-phosphate aminotransferase family protein</fullName>
    </submittedName>
</protein>
<dbReference type="SUPFAM" id="SSF53383">
    <property type="entry name" value="PLP-dependent transferases"/>
    <property type="match status" value="1"/>
</dbReference>
<evidence type="ECO:0000259" key="5">
    <source>
        <dbReference type="Pfam" id="PF00155"/>
    </source>
</evidence>
<dbReference type="InterPro" id="IPR015422">
    <property type="entry name" value="PyrdxlP-dep_Trfase_small"/>
</dbReference>
<dbReference type="Proteomes" id="UP001165367">
    <property type="component" value="Unassembled WGS sequence"/>
</dbReference>
<comment type="similarity">
    <text evidence="1">Belongs to the class-II pyridoxal-phosphate-dependent aminotransferase family. Histidinol-phosphate aminotransferase subfamily.</text>
</comment>
<dbReference type="PROSITE" id="PS51318">
    <property type="entry name" value="TAT"/>
    <property type="match status" value="1"/>
</dbReference>
<dbReference type="InterPro" id="IPR015424">
    <property type="entry name" value="PyrdxlP-dep_Trfase"/>
</dbReference>
<dbReference type="PANTHER" id="PTHR43643:SF3">
    <property type="entry name" value="HISTIDINOL-PHOSPHATE AMINOTRANSFERASE"/>
    <property type="match status" value="1"/>
</dbReference>
<keyword evidence="7" id="KW-1185">Reference proteome</keyword>
<evidence type="ECO:0000256" key="1">
    <source>
        <dbReference type="ARBA" id="ARBA00007970"/>
    </source>
</evidence>
<dbReference type="EMBL" id="JAKLTR010000021">
    <property type="protein sequence ID" value="MCG2617466.1"/>
    <property type="molecule type" value="Genomic_DNA"/>
</dbReference>
<comment type="caution">
    <text evidence="6">The sequence shown here is derived from an EMBL/GenBank/DDBJ whole genome shotgun (WGS) entry which is preliminary data.</text>
</comment>
<dbReference type="RefSeq" id="WP_237876226.1">
    <property type="nucleotide sequence ID" value="NZ_JAKLTR010000021.1"/>
</dbReference>
<evidence type="ECO:0000313" key="7">
    <source>
        <dbReference type="Proteomes" id="UP001165367"/>
    </source>
</evidence>
<evidence type="ECO:0000256" key="2">
    <source>
        <dbReference type="ARBA" id="ARBA00022576"/>
    </source>
</evidence>
<feature type="domain" description="Aminotransferase class I/classII large" evidence="5">
    <location>
        <begin position="61"/>
        <end position="386"/>
    </location>
</feature>
<keyword evidence="2 6" id="KW-0032">Aminotransferase</keyword>
<dbReference type="CDD" id="cd00609">
    <property type="entry name" value="AAT_like"/>
    <property type="match status" value="1"/>
</dbReference>
<dbReference type="InterPro" id="IPR015421">
    <property type="entry name" value="PyrdxlP-dep_Trfase_major"/>
</dbReference>
<evidence type="ECO:0000313" key="6">
    <source>
        <dbReference type="EMBL" id="MCG2617466.1"/>
    </source>
</evidence>
<proteinExistence type="inferred from homology"/>
<organism evidence="6 7">
    <name type="scientific">Terrimonas ginsenosidimutans</name>
    <dbReference type="NCBI Taxonomy" id="2908004"/>
    <lineage>
        <taxon>Bacteria</taxon>
        <taxon>Pseudomonadati</taxon>
        <taxon>Bacteroidota</taxon>
        <taxon>Chitinophagia</taxon>
        <taxon>Chitinophagales</taxon>
        <taxon>Chitinophagaceae</taxon>
        <taxon>Terrimonas</taxon>
    </lineage>
</organism>
<sequence>MSANIQRRQLLKQGVLLAGTLPLASLLQKAVAAPAEARNNFAISDLSIEEQLHMGLPPDIKARLSANENPFGPSEKAKQAALEALNGSSRYGFSQVRELQGLIAKEEGVPDRQILLSAGSSGLLDATAIAFAQSGGNIIAADPSYRDLPDKGTEMNCEWVKIPLTADYKTDLDAMEQKINSKTNIVYICNPNNPTATVVDAKKLEDFCRRVSQKVTVFIDEAYIDYLPDVKAVSMMKLVSEGVKNVIVCRTFSKLYGFAGLRIGYMAADRDTLEKVQKYAQGGNAISVTSAQAAVAAYKDKEFLKDALQKTLASRDYLYKVLKAEGYEYVPSSANFVLFPIKMDSMKFVQEMAKRGVSVRSWKFNSKEWCRVSIGTMGEMEAFAAAFKEIS</sequence>
<keyword evidence="3" id="KW-0808">Transferase</keyword>
<name>A0ABS9KYQ0_9BACT</name>
<keyword evidence="4" id="KW-0663">Pyridoxal phosphate</keyword>
<dbReference type="InterPro" id="IPR006311">
    <property type="entry name" value="TAT_signal"/>
</dbReference>
<dbReference type="PANTHER" id="PTHR43643">
    <property type="entry name" value="HISTIDINOL-PHOSPHATE AMINOTRANSFERASE 2"/>
    <property type="match status" value="1"/>
</dbReference>
<dbReference type="InterPro" id="IPR050106">
    <property type="entry name" value="HistidinolP_aminotransfase"/>
</dbReference>
<dbReference type="Gene3D" id="3.40.640.10">
    <property type="entry name" value="Type I PLP-dependent aspartate aminotransferase-like (Major domain)"/>
    <property type="match status" value="1"/>
</dbReference>
<dbReference type="Pfam" id="PF00155">
    <property type="entry name" value="Aminotran_1_2"/>
    <property type="match status" value="1"/>
</dbReference>
<dbReference type="InterPro" id="IPR004839">
    <property type="entry name" value="Aminotransferase_I/II_large"/>
</dbReference>
<gene>
    <name evidence="6" type="ORF">LZZ85_24420</name>
</gene>
<evidence type="ECO:0000256" key="4">
    <source>
        <dbReference type="ARBA" id="ARBA00022898"/>
    </source>
</evidence>
<dbReference type="GO" id="GO:0008483">
    <property type="term" value="F:transaminase activity"/>
    <property type="evidence" value="ECO:0007669"/>
    <property type="project" value="UniProtKB-KW"/>
</dbReference>
<dbReference type="Gene3D" id="3.90.1150.10">
    <property type="entry name" value="Aspartate Aminotransferase, domain 1"/>
    <property type="match status" value="1"/>
</dbReference>